<evidence type="ECO:0000256" key="5">
    <source>
        <dbReference type="ARBA" id="ARBA00022692"/>
    </source>
</evidence>
<keyword evidence="8" id="KW-0833">Ubl conjugation pathway</keyword>
<dbReference type="EMBL" id="JAAWWK010000001">
    <property type="protein sequence ID" value="NKI16194.1"/>
    <property type="molecule type" value="Genomic_DNA"/>
</dbReference>
<comment type="catalytic activity">
    <reaction evidence="1">
        <text>S-ubiquitinyl-[E2 ubiquitin-conjugating enzyme]-L-cysteine + [acceptor protein]-L-lysine = [E2 ubiquitin-conjugating enzyme]-L-cysteine + N(6)-ubiquitinyl-[acceptor protein]-L-lysine.</text>
        <dbReference type="EC" id="2.3.2.27"/>
    </reaction>
</comment>
<keyword evidence="7" id="KW-0863">Zinc-finger</keyword>
<sequence>MDYLPHIICGLIAPLAAWFSIRRLTRARLIEDTPTSKIRSAPQGYVELMGHISREDNTPPLLSRLSNTPCQWFRYRIERYERRGKNSSWRTLESKSSERAFILSDGTGQCYVQPQRADISSHRKRVWHGHSRYPGTDDGGLLSGLLGSRYRYTEELLCDNDLIYALGYFQTRHPPSDSELNQQRMADILNEWKQDYDGLIARFDRDGDGNIDLQEWELARREALRKAERERRNQPPADAINMLSYSPSRQQPFIIATSEPESLSRRYRWQSLGLLILSLACAAGLAWLLLQERTIAPLTH</sequence>
<dbReference type="Proteomes" id="UP000765845">
    <property type="component" value="Unassembled WGS sequence"/>
</dbReference>
<keyword evidence="15" id="KW-1185">Reference proteome</keyword>
<evidence type="ECO:0000256" key="3">
    <source>
        <dbReference type="ARBA" id="ARBA00012483"/>
    </source>
</evidence>
<keyword evidence="10 12" id="KW-1133">Transmembrane helix</keyword>
<dbReference type="PROSITE" id="PS50222">
    <property type="entry name" value="EF_HAND_2"/>
    <property type="match status" value="1"/>
</dbReference>
<dbReference type="InterPro" id="IPR018247">
    <property type="entry name" value="EF_Hand_1_Ca_BS"/>
</dbReference>
<keyword evidence="6" id="KW-0479">Metal-binding</keyword>
<keyword evidence="9" id="KW-0862">Zinc</keyword>
<keyword evidence="11 12" id="KW-0472">Membrane</keyword>
<dbReference type="InterPro" id="IPR002048">
    <property type="entry name" value="EF_hand_dom"/>
</dbReference>
<evidence type="ECO:0000313" key="15">
    <source>
        <dbReference type="Proteomes" id="UP000765845"/>
    </source>
</evidence>
<comment type="subcellular location">
    <subcellularLocation>
        <location evidence="2">Membrane</location>
        <topology evidence="2">Multi-pass membrane protein</topology>
    </subcellularLocation>
</comment>
<organism evidence="14 15">
    <name type="scientific">Spongiibacter thalassae</name>
    <dbReference type="NCBI Taxonomy" id="2721624"/>
    <lineage>
        <taxon>Bacteria</taxon>
        <taxon>Pseudomonadati</taxon>
        <taxon>Pseudomonadota</taxon>
        <taxon>Gammaproteobacteria</taxon>
        <taxon>Cellvibrionales</taxon>
        <taxon>Spongiibacteraceae</taxon>
        <taxon>Spongiibacter</taxon>
    </lineage>
</organism>
<evidence type="ECO:0000256" key="9">
    <source>
        <dbReference type="ARBA" id="ARBA00022833"/>
    </source>
</evidence>
<dbReference type="Pfam" id="PF12483">
    <property type="entry name" value="GIDE"/>
    <property type="match status" value="1"/>
</dbReference>
<evidence type="ECO:0000256" key="10">
    <source>
        <dbReference type="ARBA" id="ARBA00022989"/>
    </source>
</evidence>
<keyword evidence="4" id="KW-0808">Transferase</keyword>
<evidence type="ECO:0000313" key="14">
    <source>
        <dbReference type="EMBL" id="NKI16194.1"/>
    </source>
</evidence>
<evidence type="ECO:0000256" key="12">
    <source>
        <dbReference type="SAM" id="Phobius"/>
    </source>
</evidence>
<feature type="transmembrane region" description="Helical" evidence="12">
    <location>
        <begin position="272"/>
        <end position="290"/>
    </location>
</feature>
<feature type="domain" description="EF-hand" evidence="13">
    <location>
        <begin position="191"/>
        <end position="226"/>
    </location>
</feature>
<evidence type="ECO:0000256" key="2">
    <source>
        <dbReference type="ARBA" id="ARBA00004141"/>
    </source>
</evidence>
<evidence type="ECO:0000256" key="7">
    <source>
        <dbReference type="ARBA" id="ARBA00022771"/>
    </source>
</evidence>
<protein>
    <recommendedName>
        <fullName evidence="3">RING-type E3 ubiquitin transferase</fullName>
        <ecNumber evidence="3">2.3.2.27</ecNumber>
    </recommendedName>
</protein>
<dbReference type="InterPro" id="IPR022170">
    <property type="entry name" value="MUL1-like"/>
</dbReference>
<reference evidence="14 15" key="1">
    <citation type="submission" date="2020-04" db="EMBL/GenBank/DDBJ databases">
        <authorList>
            <person name="Yoon J."/>
        </authorList>
    </citation>
    <scope>NUCLEOTIDE SEQUENCE [LARGE SCALE GENOMIC DNA]</scope>
    <source>
        <strain evidence="14 15">KMU-166</strain>
    </source>
</reference>
<evidence type="ECO:0000256" key="8">
    <source>
        <dbReference type="ARBA" id="ARBA00022786"/>
    </source>
</evidence>
<evidence type="ECO:0000256" key="4">
    <source>
        <dbReference type="ARBA" id="ARBA00022679"/>
    </source>
</evidence>
<gene>
    <name evidence="14" type="ORF">HCU74_02055</name>
</gene>
<evidence type="ECO:0000256" key="11">
    <source>
        <dbReference type="ARBA" id="ARBA00023136"/>
    </source>
</evidence>
<evidence type="ECO:0000256" key="6">
    <source>
        <dbReference type="ARBA" id="ARBA00022723"/>
    </source>
</evidence>
<evidence type="ECO:0000256" key="1">
    <source>
        <dbReference type="ARBA" id="ARBA00000900"/>
    </source>
</evidence>
<dbReference type="EC" id="2.3.2.27" evidence="3"/>
<evidence type="ECO:0000259" key="13">
    <source>
        <dbReference type="PROSITE" id="PS50222"/>
    </source>
</evidence>
<proteinExistence type="predicted"/>
<accession>A0ABX1GD57</accession>
<comment type="caution">
    <text evidence="14">The sequence shown here is derived from an EMBL/GenBank/DDBJ whole genome shotgun (WGS) entry which is preliminary data.</text>
</comment>
<dbReference type="RefSeq" id="WP_168448727.1">
    <property type="nucleotide sequence ID" value="NZ_JAAWWK010000001.1"/>
</dbReference>
<name>A0ABX1GD57_9GAMM</name>
<keyword evidence="5 12" id="KW-0812">Transmembrane</keyword>
<dbReference type="PROSITE" id="PS00018">
    <property type="entry name" value="EF_HAND_1"/>
    <property type="match status" value="1"/>
</dbReference>